<proteinExistence type="predicted"/>
<reference evidence="1" key="2">
    <citation type="journal article" date="2023" name="IMA Fungus">
        <title>Comparative genomic study of the Penicillium genus elucidates a diverse pangenome and 15 lateral gene transfer events.</title>
        <authorList>
            <person name="Petersen C."/>
            <person name="Sorensen T."/>
            <person name="Nielsen M.R."/>
            <person name="Sondergaard T.E."/>
            <person name="Sorensen J.L."/>
            <person name="Fitzpatrick D.A."/>
            <person name="Frisvad J.C."/>
            <person name="Nielsen K.L."/>
        </authorList>
    </citation>
    <scope>NUCLEOTIDE SEQUENCE</scope>
    <source>
        <strain evidence="1">IBT 16849</strain>
    </source>
</reference>
<dbReference type="AlphaFoldDB" id="A0A9W9N174"/>
<protein>
    <submittedName>
        <fullName evidence="1">Uncharacterized protein</fullName>
    </submittedName>
</protein>
<organism evidence="1 2">
    <name type="scientific">Penicillium cf. griseofulvum</name>
    <dbReference type="NCBI Taxonomy" id="2972120"/>
    <lineage>
        <taxon>Eukaryota</taxon>
        <taxon>Fungi</taxon>
        <taxon>Dikarya</taxon>
        <taxon>Ascomycota</taxon>
        <taxon>Pezizomycotina</taxon>
        <taxon>Eurotiomycetes</taxon>
        <taxon>Eurotiomycetidae</taxon>
        <taxon>Eurotiales</taxon>
        <taxon>Aspergillaceae</taxon>
        <taxon>Penicillium</taxon>
    </lineage>
</organism>
<sequence>MSGSEASVISLASDVIAAILGIYDASWDIGSKWPELAVPNACYMFRIFKGTNRKARDEYLGTNSLWKRFSEAVKIAGLRNRFGPMYRLQY</sequence>
<evidence type="ECO:0000313" key="2">
    <source>
        <dbReference type="Proteomes" id="UP001150879"/>
    </source>
</evidence>
<gene>
    <name evidence="1" type="ORF">N7472_001470</name>
</gene>
<accession>A0A9W9N174</accession>
<name>A0A9W9N174_9EURO</name>
<dbReference type="EMBL" id="JAPQKP010000001">
    <property type="protein sequence ID" value="KAJ5211331.1"/>
    <property type="molecule type" value="Genomic_DNA"/>
</dbReference>
<keyword evidence="2" id="KW-1185">Reference proteome</keyword>
<dbReference type="Proteomes" id="UP001150879">
    <property type="component" value="Unassembled WGS sequence"/>
</dbReference>
<comment type="caution">
    <text evidence="1">The sequence shown here is derived from an EMBL/GenBank/DDBJ whole genome shotgun (WGS) entry which is preliminary data.</text>
</comment>
<reference evidence="1" key="1">
    <citation type="submission" date="2022-11" db="EMBL/GenBank/DDBJ databases">
        <authorList>
            <person name="Petersen C."/>
        </authorList>
    </citation>
    <scope>NUCLEOTIDE SEQUENCE</scope>
    <source>
        <strain evidence="1">IBT 16849</strain>
    </source>
</reference>
<evidence type="ECO:0000313" key="1">
    <source>
        <dbReference type="EMBL" id="KAJ5211331.1"/>
    </source>
</evidence>